<evidence type="ECO:0000256" key="2">
    <source>
        <dbReference type="ARBA" id="ARBA00004752"/>
    </source>
</evidence>
<evidence type="ECO:0000256" key="11">
    <source>
        <dbReference type="ARBA" id="ARBA00023306"/>
    </source>
</evidence>
<dbReference type="Pfam" id="PF08245">
    <property type="entry name" value="Mur_ligase_M"/>
    <property type="match status" value="1"/>
</dbReference>
<evidence type="ECO:0000259" key="17">
    <source>
        <dbReference type="Pfam" id="PF08245"/>
    </source>
</evidence>
<name>A0A0K2BLY6_9GAMM</name>
<evidence type="ECO:0000256" key="5">
    <source>
        <dbReference type="ARBA" id="ARBA00022598"/>
    </source>
</evidence>
<feature type="domain" description="Mur ligase N-terminal catalytic" evidence="15">
    <location>
        <begin position="14"/>
        <end position="111"/>
    </location>
</feature>
<dbReference type="SUPFAM" id="SSF51984">
    <property type="entry name" value="MurCD N-terminal domain"/>
    <property type="match status" value="1"/>
</dbReference>
<dbReference type="Pfam" id="PF01225">
    <property type="entry name" value="Mur_ligase"/>
    <property type="match status" value="1"/>
</dbReference>
<proteinExistence type="inferred from homology"/>
<evidence type="ECO:0000256" key="8">
    <source>
        <dbReference type="ARBA" id="ARBA00022840"/>
    </source>
</evidence>
<evidence type="ECO:0000256" key="4">
    <source>
        <dbReference type="ARBA" id="ARBA00022490"/>
    </source>
</evidence>
<dbReference type="InterPro" id="IPR050061">
    <property type="entry name" value="MurCDEF_pg_biosynth"/>
</dbReference>
<dbReference type="GO" id="GO:0005737">
    <property type="term" value="C:cytoplasm"/>
    <property type="evidence" value="ECO:0007669"/>
    <property type="project" value="UniProtKB-SubCell"/>
</dbReference>
<comment type="function">
    <text evidence="14">Cell wall formation.</text>
</comment>
<keyword evidence="7 14" id="KW-0547">Nucleotide-binding</keyword>
<evidence type="ECO:0000256" key="13">
    <source>
        <dbReference type="ARBA" id="ARBA00047833"/>
    </source>
</evidence>
<sequence>MKKKFTKILRNKYIHFIGIGGVGMGGLAEVLASQGYQISGSDLAPNAITQELIAKGVKIIFNHSPENINQANIVVVSSAISANNPEIIAAKKKHIPVITRAEMLAELMRLRHGIAIAGTHGKTTTTAMVASIYVEAGLDPTFINGGLVKSVGRYAYLGSGNYLIAEADESDSSFLYLQPIVAIVTNIDTDHLDRYQSNFHLLKQTFIKFLHNLPCYGWAVMCIDDPAIQSILLSINRKIITYGFSKNADLRIINYNQNGLRGNFSIYRNNKPTINIVLNTPGRHNALNAVAAIAVAIEEGIEENIISQALLKFKGTERRFDELGHFFLKNINGKEGVVMLVEDYGHHPTEVDATIQTARTGWPNKRIVMVFQPHRYTRTRDLYTNFVNVLSSVDVLIMLDVYPAGERPIVGADSLSLCCTIRSNGKIKPMLIPNINLHKLPKILATFLQDNDLVLMQGAGSVGKIARKLANHNMQPDNYQDSY</sequence>
<evidence type="ECO:0000256" key="14">
    <source>
        <dbReference type="HAMAP-Rule" id="MF_00046"/>
    </source>
</evidence>
<evidence type="ECO:0000313" key="19">
    <source>
        <dbReference type="Proteomes" id="UP000056466"/>
    </source>
</evidence>
<dbReference type="PANTHER" id="PTHR43445:SF3">
    <property type="entry name" value="UDP-N-ACETYLMURAMATE--L-ALANINE LIGASE"/>
    <property type="match status" value="1"/>
</dbReference>
<evidence type="ECO:0000259" key="16">
    <source>
        <dbReference type="Pfam" id="PF02875"/>
    </source>
</evidence>
<reference evidence="18 19" key="1">
    <citation type="submission" date="2015-06" db="EMBL/GenBank/DDBJ databases">
        <title>Lineage-specific patterns of genome deterioration in obligate symbionts.</title>
        <authorList>
            <person name="Bennett G.M."/>
            <person name="McCutcheon J.P."/>
            <person name="McDonald B.R."/>
            <person name="Moran N.A."/>
        </authorList>
    </citation>
    <scope>NUCLEOTIDE SEQUENCE [LARGE SCALE GENOMIC DNA]</scope>
    <source>
        <strain evidence="18 19">B-GSS</strain>
    </source>
</reference>
<dbReference type="Proteomes" id="UP000056466">
    <property type="component" value="Chromosome"/>
</dbReference>
<keyword evidence="9 14" id="KW-0133">Cell shape</keyword>
<protein>
    <recommendedName>
        <fullName evidence="3 14">UDP-N-acetylmuramate--L-alanine ligase</fullName>
        <ecNumber evidence="3 14">6.3.2.8</ecNumber>
    </recommendedName>
    <alternativeName>
        <fullName evidence="14">UDP-N-acetylmuramoyl-L-alanine synthetase</fullName>
    </alternativeName>
</protein>
<dbReference type="GO" id="GO:0009252">
    <property type="term" value="P:peptidoglycan biosynthetic process"/>
    <property type="evidence" value="ECO:0007669"/>
    <property type="project" value="UniProtKB-UniRule"/>
</dbReference>
<keyword evidence="19" id="KW-1185">Reference proteome</keyword>
<keyword evidence="12 14" id="KW-0961">Cell wall biogenesis/degradation</keyword>
<dbReference type="SUPFAM" id="SSF53244">
    <property type="entry name" value="MurD-like peptide ligases, peptide-binding domain"/>
    <property type="match status" value="1"/>
</dbReference>
<evidence type="ECO:0000256" key="12">
    <source>
        <dbReference type="ARBA" id="ARBA00023316"/>
    </source>
</evidence>
<comment type="similarity">
    <text evidence="14">Belongs to the MurCDEF family.</text>
</comment>
<evidence type="ECO:0000256" key="10">
    <source>
        <dbReference type="ARBA" id="ARBA00022984"/>
    </source>
</evidence>
<dbReference type="InterPro" id="IPR036615">
    <property type="entry name" value="Mur_ligase_C_dom_sf"/>
</dbReference>
<dbReference type="HAMAP" id="MF_00046">
    <property type="entry name" value="MurC"/>
    <property type="match status" value="1"/>
</dbReference>
<dbReference type="GO" id="GO:0008763">
    <property type="term" value="F:UDP-N-acetylmuramate-L-alanine ligase activity"/>
    <property type="evidence" value="ECO:0007669"/>
    <property type="project" value="UniProtKB-UniRule"/>
</dbReference>
<keyword evidence="6 14" id="KW-0132">Cell division</keyword>
<feature type="binding site" evidence="14">
    <location>
        <begin position="118"/>
        <end position="124"/>
    </location>
    <ligand>
        <name>ATP</name>
        <dbReference type="ChEBI" id="CHEBI:30616"/>
    </ligand>
</feature>
<keyword evidence="11 14" id="KW-0131">Cell cycle</keyword>
<evidence type="ECO:0000256" key="9">
    <source>
        <dbReference type="ARBA" id="ARBA00022960"/>
    </source>
</evidence>
<evidence type="ECO:0000256" key="3">
    <source>
        <dbReference type="ARBA" id="ARBA00012211"/>
    </source>
</evidence>
<comment type="subcellular location">
    <subcellularLocation>
        <location evidence="1 14">Cytoplasm</location>
    </subcellularLocation>
</comment>
<feature type="domain" description="Mur ligase central" evidence="17">
    <location>
        <begin position="116"/>
        <end position="296"/>
    </location>
</feature>
<dbReference type="InterPro" id="IPR013221">
    <property type="entry name" value="Mur_ligase_cen"/>
</dbReference>
<accession>A0A0K2BLY6</accession>
<dbReference type="InterPro" id="IPR000713">
    <property type="entry name" value="Mur_ligase_N"/>
</dbReference>
<comment type="catalytic activity">
    <reaction evidence="13 14">
        <text>UDP-N-acetyl-alpha-D-muramate + L-alanine + ATP = UDP-N-acetyl-alpha-D-muramoyl-L-alanine + ADP + phosphate + H(+)</text>
        <dbReference type="Rhea" id="RHEA:23372"/>
        <dbReference type="ChEBI" id="CHEBI:15378"/>
        <dbReference type="ChEBI" id="CHEBI:30616"/>
        <dbReference type="ChEBI" id="CHEBI:43474"/>
        <dbReference type="ChEBI" id="CHEBI:57972"/>
        <dbReference type="ChEBI" id="CHEBI:70757"/>
        <dbReference type="ChEBI" id="CHEBI:83898"/>
        <dbReference type="ChEBI" id="CHEBI:456216"/>
        <dbReference type="EC" id="6.3.2.8"/>
    </reaction>
</comment>
<dbReference type="PATRIC" id="fig|186490.8.peg.436"/>
<dbReference type="FunFam" id="3.40.1190.10:FF:000001">
    <property type="entry name" value="UDP-N-acetylmuramate--L-alanine ligase"/>
    <property type="match status" value="1"/>
</dbReference>
<dbReference type="EC" id="6.3.2.8" evidence="3 14"/>
<dbReference type="Pfam" id="PF02875">
    <property type="entry name" value="Mur_ligase_C"/>
    <property type="match status" value="1"/>
</dbReference>
<dbReference type="OrthoDB" id="9804126at2"/>
<dbReference type="NCBIfam" id="TIGR01082">
    <property type="entry name" value="murC"/>
    <property type="match status" value="1"/>
</dbReference>
<dbReference type="InterPro" id="IPR004101">
    <property type="entry name" value="Mur_ligase_C"/>
</dbReference>
<dbReference type="UniPathway" id="UPA00219"/>
<dbReference type="Gene3D" id="3.90.190.20">
    <property type="entry name" value="Mur ligase, C-terminal domain"/>
    <property type="match status" value="1"/>
</dbReference>
<feature type="domain" description="Mur ligase C-terminal" evidence="16">
    <location>
        <begin position="333"/>
        <end position="460"/>
    </location>
</feature>
<dbReference type="RefSeq" id="WP_082239283.1">
    <property type="nucleotide sequence ID" value="NZ_CP011787.1"/>
</dbReference>
<dbReference type="GO" id="GO:0071555">
    <property type="term" value="P:cell wall organization"/>
    <property type="evidence" value="ECO:0007669"/>
    <property type="project" value="UniProtKB-KW"/>
</dbReference>
<gene>
    <name evidence="14 18" type="primary">murC</name>
    <name evidence="18" type="ORF">AB162_465</name>
</gene>
<dbReference type="GO" id="GO:0005524">
    <property type="term" value="F:ATP binding"/>
    <property type="evidence" value="ECO:0007669"/>
    <property type="project" value="UniProtKB-UniRule"/>
</dbReference>
<organism evidence="18 19">
    <name type="scientific">Candidatus Palibaumannia cicadellinicola</name>
    <dbReference type="NCBI Taxonomy" id="186490"/>
    <lineage>
        <taxon>Bacteria</taxon>
        <taxon>Pseudomonadati</taxon>
        <taxon>Pseudomonadota</taxon>
        <taxon>Gammaproteobacteria</taxon>
        <taxon>Candidatus Palibaumannia</taxon>
    </lineage>
</organism>
<dbReference type="GO" id="GO:0008360">
    <property type="term" value="P:regulation of cell shape"/>
    <property type="evidence" value="ECO:0007669"/>
    <property type="project" value="UniProtKB-KW"/>
</dbReference>
<dbReference type="KEGG" id="bcig:AB162_465"/>
<evidence type="ECO:0000313" key="18">
    <source>
        <dbReference type="EMBL" id="AKZ66048.1"/>
    </source>
</evidence>
<comment type="pathway">
    <text evidence="2 14">Cell wall biogenesis; peptidoglycan biosynthesis.</text>
</comment>
<keyword evidence="4 14" id="KW-0963">Cytoplasm</keyword>
<evidence type="ECO:0000256" key="7">
    <source>
        <dbReference type="ARBA" id="ARBA00022741"/>
    </source>
</evidence>
<dbReference type="GO" id="GO:0051301">
    <property type="term" value="P:cell division"/>
    <property type="evidence" value="ECO:0007669"/>
    <property type="project" value="UniProtKB-KW"/>
</dbReference>
<dbReference type="EMBL" id="CP011787">
    <property type="protein sequence ID" value="AKZ66048.1"/>
    <property type="molecule type" value="Genomic_DNA"/>
</dbReference>
<keyword evidence="5 14" id="KW-0436">Ligase</keyword>
<evidence type="ECO:0000256" key="6">
    <source>
        <dbReference type="ARBA" id="ARBA00022618"/>
    </source>
</evidence>
<dbReference type="SUPFAM" id="SSF53623">
    <property type="entry name" value="MurD-like peptide ligases, catalytic domain"/>
    <property type="match status" value="1"/>
</dbReference>
<dbReference type="InterPro" id="IPR036565">
    <property type="entry name" value="Mur-like_cat_sf"/>
</dbReference>
<dbReference type="Gene3D" id="3.40.50.720">
    <property type="entry name" value="NAD(P)-binding Rossmann-like Domain"/>
    <property type="match status" value="1"/>
</dbReference>
<evidence type="ECO:0000259" key="15">
    <source>
        <dbReference type="Pfam" id="PF01225"/>
    </source>
</evidence>
<dbReference type="InterPro" id="IPR005758">
    <property type="entry name" value="UDP-N-AcMur_Ala_ligase_MurC"/>
</dbReference>
<keyword evidence="10 14" id="KW-0573">Peptidoglycan synthesis</keyword>
<dbReference type="PANTHER" id="PTHR43445">
    <property type="entry name" value="UDP-N-ACETYLMURAMATE--L-ALANINE LIGASE-RELATED"/>
    <property type="match status" value="1"/>
</dbReference>
<dbReference type="Gene3D" id="3.40.1190.10">
    <property type="entry name" value="Mur-like, catalytic domain"/>
    <property type="match status" value="1"/>
</dbReference>
<keyword evidence="8 14" id="KW-0067">ATP-binding</keyword>
<dbReference type="AlphaFoldDB" id="A0A0K2BLY6"/>
<evidence type="ECO:0000256" key="1">
    <source>
        <dbReference type="ARBA" id="ARBA00004496"/>
    </source>
</evidence>